<evidence type="ECO:0000313" key="2">
    <source>
        <dbReference type="Proteomes" id="UP000245119"/>
    </source>
</evidence>
<sequence>MLAGTGIVGRQGGGELYPSHVQLSPSHIQLSPSHIQLSPSHIQLSPLQAQLLASHGHLAQASNSHAHGSQSQVQLPPNNAQLSLTHAQLYQLARSQGKGGQGHHQHTDTEHMTPQCPPLRAGEHCKGVSHGCHQHSQCEPGAACCPDACGMVCKRVVAASRSSRMLPGSMLVQPCLDANCSSRGEHAHDHCDAEHACGARSAQQQHGGSSLGGLFGRKPNMRDMSMMMLLSAGT</sequence>
<keyword evidence="2" id="KW-1185">Reference proteome</keyword>
<reference evidence="1 2" key="1">
    <citation type="submission" date="2018-04" db="EMBL/GenBank/DDBJ databases">
        <title>The genome of golden apple snail Pomacea canaliculata provides insight into stress tolerance and invasive adaptation.</title>
        <authorList>
            <person name="Liu C."/>
            <person name="Liu B."/>
            <person name="Ren Y."/>
            <person name="Zhang Y."/>
            <person name="Wang H."/>
            <person name="Li S."/>
            <person name="Jiang F."/>
            <person name="Yin L."/>
            <person name="Zhang G."/>
            <person name="Qian W."/>
            <person name="Fan W."/>
        </authorList>
    </citation>
    <scope>NUCLEOTIDE SEQUENCE [LARGE SCALE GENOMIC DNA]</scope>
    <source>
        <strain evidence="1">SZHN2017</strain>
        <tissue evidence="1">Muscle</tissue>
    </source>
</reference>
<accession>A0A2T7PT36</accession>
<dbReference type="AlphaFoldDB" id="A0A2T7PT36"/>
<name>A0A2T7PT36_POMCA</name>
<gene>
    <name evidence="1" type="ORF">C0Q70_03573</name>
</gene>
<evidence type="ECO:0000313" key="1">
    <source>
        <dbReference type="EMBL" id="PVD36588.1"/>
    </source>
</evidence>
<dbReference type="OrthoDB" id="10069994at2759"/>
<evidence type="ECO:0008006" key="3">
    <source>
        <dbReference type="Google" id="ProtNLM"/>
    </source>
</evidence>
<proteinExistence type="predicted"/>
<organism evidence="1 2">
    <name type="scientific">Pomacea canaliculata</name>
    <name type="common">Golden apple snail</name>
    <dbReference type="NCBI Taxonomy" id="400727"/>
    <lineage>
        <taxon>Eukaryota</taxon>
        <taxon>Metazoa</taxon>
        <taxon>Spiralia</taxon>
        <taxon>Lophotrochozoa</taxon>
        <taxon>Mollusca</taxon>
        <taxon>Gastropoda</taxon>
        <taxon>Caenogastropoda</taxon>
        <taxon>Architaenioglossa</taxon>
        <taxon>Ampullarioidea</taxon>
        <taxon>Ampullariidae</taxon>
        <taxon>Pomacea</taxon>
    </lineage>
</organism>
<dbReference type="EMBL" id="PZQS01000002">
    <property type="protein sequence ID" value="PVD36588.1"/>
    <property type="molecule type" value="Genomic_DNA"/>
</dbReference>
<dbReference type="Proteomes" id="UP000245119">
    <property type="component" value="Linkage Group LG2"/>
</dbReference>
<protein>
    <recommendedName>
        <fullName evidence="3">WAP domain-containing protein</fullName>
    </recommendedName>
</protein>
<comment type="caution">
    <text evidence="1">The sequence shown here is derived from an EMBL/GenBank/DDBJ whole genome shotgun (WGS) entry which is preliminary data.</text>
</comment>